<sequence>MVASWGTAGLSVIVLAARVTANAKDAWRDAAAAGTRRAAFIASRKPLRCTSRCARRRFHAPRAGIGPGGETR</sequence>
<gene>
    <name evidence="1" type="ORF">BCCH1_56400</name>
</gene>
<organism evidence="1">
    <name type="scientific">Burkholderia contaminans</name>
    <dbReference type="NCBI Taxonomy" id="488447"/>
    <lineage>
        <taxon>Bacteria</taxon>
        <taxon>Pseudomonadati</taxon>
        <taxon>Pseudomonadota</taxon>
        <taxon>Betaproteobacteria</taxon>
        <taxon>Burkholderiales</taxon>
        <taxon>Burkholderiaceae</taxon>
        <taxon>Burkholderia</taxon>
        <taxon>Burkholderia cepacia complex</taxon>
    </lineage>
</organism>
<name>A0A250LEW7_9BURK</name>
<reference evidence="1" key="2">
    <citation type="journal article" date="2017" name="Genome Announc.">
        <title>High-Quality Draft Genome Sequence of Burkholderia contaminans CH-1, a Gram-Negative Bacterium That Metabolizes 2-Azahypoxanthine, a Plant Growth-Regulating Compound.</title>
        <authorList>
            <person name="Choi J.-H."/>
            <person name="Sugiura H."/>
            <person name="Moriuchi R."/>
            <person name="Kawagishi H."/>
            <person name="Dohra H."/>
        </authorList>
    </citation>
    <scope>NUCLEOTIDE SEQUENCE</scope>
    <source>
        <strain evidence="1">CH-1</strain>
    </source>
</reference>
<dbReference type="AlphaFoldDB" id="A0A250LEW7"/>
<accession>A0A250LEW7</accession>
<protein>
    <submittedName>
        <fullName evidence="1">Uncharacterized protein</fullName>
    </submittedName>
</protein>
<reference evidence="1" key="1">
    <citation type="journal article" date="2016" name="Biosci. Biotechnol. Biochem.">
        <title>Bioconversion of AHX to AOH by resting cells of Burkholderia contaminans CH-1.</title>
        <authorList>
            <person name="Choi J.H."/>
            <person name="Kikuchi A."/>
            <person name="Pumkaeo P."/>
            <person name="Hirai H."/>
            <person name="Tokuyama S."/>
            <person name="Kawagishi H."/>
        </authorList>
    </citation>
    <scope>NUCLEOTIDE SEQUENCE</scope>
    <source>
        <strain evidence="1">CH-1</strain>
    </source>
</reference>
<proteinExistence type="predicted"/>
<evidence type="ECO:0000313" key="1">
    <source>
        <dbReference type="EMBL" id="BBA43142.1"/>
    </source>
</evidence>
<dbReference type="EMBL" id="AP018358">
    <property type="protein sequence ID" value="BBA43142.1"/>
    <property type="molecule type" value="Genomic_DNA"/>
</dbReference>